<dbReference type="PROSITE" id="PS51683">
    <property type="entry name" value="SAM_OMT_II"/>
    <property type="match status" value="1"/>
</dbReference>
<evidence type="ECO:0000256" key="3">
    <source>
        <dbReference type="ARBA" id="ARBA00022691"/>
    </source>
</evidence>
<dbReference type="PROSITE" id="PS51384">
    <property type="entry name" value="FAD_FR"/>
    <property type="match status" value="1"/>
</dbReference>
<gene>
    <name evidence="5" type="ORF">AB852_25510</name>
</gene>
<keyword evidence="3" id="KW-0949">S-adenosyl-L-methionine</keyword>
<evidence type="ECO:0000313" key="6">
    <source>
        <dbReference type="Proteomes" id="UP000186455"/>
    </source>
</evidence>
<dbReference type="GO" id="GO:0046983">
    <property type="term" value="F:protein dimerization activity"/>
    <property type="evidence" value="ECO:0007669"/>
    <property type="project" value="InterPro"/>
</dbReference>
<dbReference type="InterPro" id="IPR017927">
    <property type="entry name" value="FAD-bd_FR_type"/>
</dbReference>
<name>A0A1Q4V394_9ACTN</name>
<keyword evidence="2" id="KW-0808">Transferase</keyword>
<dbReference type="Gene3D" id="1.10.287.1350">
    <property type="match status" value="1"/>
</dbReference>
<dbReference type="Gene3D" id="2.40.30.10">
    <property type="entry name" value="Translation factors"/>
    <property type="match status" value="1"/>
</dbReference>
<evidence type="ECO:0000256" key="1">
    <source>
        <dbReference type="ARBA" id="ARBA00022603"/>
    </source>
</evidence>
<dbReference type="PANTHER" id="PTHR30157:SF0">
    <property type="entry name" value="NADPH-DEPENDENT FERRIC-CHELATE REDUCTASE"/>
    <property type="match status" value="1"/>
</dbReference>
<dbReference type="GO" id="GO:0008171">
    <property type="term" value="F:O-methyltransferase activity"/>
    <property type="evidence" value="ECO:0007669"/>
    <property type="project" value="InterPro"/>
</dbReference>
<dbReference type="Gene3D" id="3.40.50.150">
    <property type="entry name" value="Vaccinia Virus protein VP39"/>
    <property type="match status" value="1"/>
</dbReference>
<dbReference type="EMBL" id="LFBV01000007">
    <property type="protein sequence ID" value="OKH92281.1"/>
    <property type="molecule type" value="Genomic_DNA"/>
</dbReference>
<dbReference type="Pfam" id="PF08100">
    <property type="entry name" value="Dimerisation"/>
    <property type="match status" value="1"/>
</dbReference>
<dbReference type="SUPFAM" id="SSF63380">
    <property type="entry name" value="Riboflavin synthase domain-like"/>
    <property type="match status" value="1"/>
</dbReference>
<dbReference type="STRING" id="1048205.AB852_25510"/>
<dbReference type="InterPro" id="IPR016461">
    <property type="entry name" value="COMT-like"/>
</dbReference>
<dbReference type="CDD" id="cd06193">
    <property type="entry name" value="siderophore_interacting"/>
    <property type="match status" value="1"/>
</dbReference>
<feature type="domain" description="FAD-binding FR-type" evidence="4">
    <location>
        <begin position="13"/>
        <end position="148"/>
    </location>
</feature>
<dbReference type="PANTHER" id="PTHR30157">
    <property type="entry name" value="FERRIC REDUCTASE, NADPH-DEPENDENT"/>
    <property type="match status" value="1"/>
</dbReference>
<evidence type="ECO:0000313" key="5">
    <source>
        <dbReference type="EMBL" id="OKH92281.1"/>
    </source>
</evidence>
<dbReference type="Pfam" id="PF04954">
    <property type="entry name" value="SIP"/>
    <property type="match status" value="1"/>
</dbReference>
<dbReference type="InterPro" id="IPR017938">
    <property type="entry name" value="Riboflavin_synthase-like_b-brl"/>
</dbReference>
<dbReference type="GO" id="GO:0032259">
    <property type="term" value="P:methylation"/>
    <property type="evidence" value="ECO:0007669"/>
    <property type="project" value="UniProtKB-KW"/>
</dbReference>
<evidence type="ECO:0000256" key="2">
    <source>
        <dbReference type="ARBA" id="ARBA00022679"/>
    </source>
</evidence>
<dbReference type="InterPro" id="IPR029063">
    <property type="entry name" value="SAM-dependent_MTases_sf"/>
</dbReference>
<proteinExistence type="predicted"/>
<dbReference type="SUPFAM" id="SSF53335">
    <property type="entry name" value="S-adenosyl-L-methionine-dependent methyltransferases"/>
    <property type="match status" value="1"/>
</dbReference>
<organism evidence="5 6">
    <name type="scientific">Streptomyces uncialis</name>
    <dbReference type="NCBI Taxonomy" id="1048205"/>
    <lineage>
        <taxon>Bacteria</taxon>
        <taxon>Bacillati</taxon>
        <taxon>Actinomycetota</taxon>
        <taxon>Actinomycetes</taxon>
        <taxon>Kitasatosporales</taxon>
        <taxon>Streptomycetaceae</taxon>
        <taxon>Streptomyces</taxon>
    </lineage>
</organism>
<protein>
    <submittedName>
        <fullName evidence="5">Siderophore-interacting protein</fullName>
    </submittedName>
</protein>
<dbReference type="InterPro" id="IPR036388">
    <property type="entry name" value="WH-like_DNA-bd_sf"/>
</dbReference>
<keyword evidence="1" id="KW-0489">Methyltransferase</keyword>
<dbReference type="Gene3D" id="1.10.10.10">
    <property type="entry name" value="Winged helix-like DNA-binding domain superfamily/Winged helix DNA-binding domain"/>
    <property type="match status" value="1"/>
</dbReference>
<dbReference type="InterPro" id="IPR036390">
    <property type="entry name" value="WH_DNA-bd_sf"/>
</dbReference>
<dbReference type="GO" id="GO:0016491">
    <property type="term" value="F:oxidoreductase activity"/>
    <property type="evidence" value="ECO:0007669"/>
    <property type="project" value="InterPro"/>
</dbReference>
<dbReference type="InterPro" id="IPR012967">
    <property type="entry name" value="COMT_dimerisation"/>
</dbReference>
<comment type="caution">
    <text evidence="5">The sequence shown here is derived from an EMBL/GenBank/DDBJ whole genome shotgun (WGS) entry which is preliminary data.</text>
</comment>
<dbReference type="InterPro" id="IPR039374">
    <property type="entry name" value="SIP_fam"/>
</dbReference>
<dbReference type="Gene3D" id="3.40.50.80">
    <property type="entry name" value="Nucleotide-binding domain of ferredoxin-NADP reductase (FNR) module"/>
    <property type="match status" value="1"/>
</dbReference>
<sequence>MARSPRSIEVFPITTRTLDVLRVTDVTPGMRRVTLGGPGLAAHTAANGFPVAAFRSEGFDDEFKIVLKHPDAPVAVGPTQADGLLNWPRDDPHMLIRTYTVRRWDPVAGELDVDFVRHGAGPATSWAYRVRPGERVRIAGPKSSSAPPEGADWTLVAGDETALPAIGRWLEEWPAGVRGQVFVEVERPEHRQDLPVPAGVTLTWLSRDGAEPGTTTLLFDAVRNAPWWEGTVFAWVAGETLGLTPIRRWLRNEKELAKEQVEVTGYWRRRQAVVPGDDTAPPGSGAGEDGAERFHGLTEIVPAFAVRVAATIGLAAAFDGRPRTAAELASATATDPVGLTRLLRFLASVGMTEQLDDGRHRLTDLGRELENEYLADALHLDGVHAQRELGGVLSLLSAVRTGRGDHARWFGAEHDRRVADDPVLLAARTESEAEDAVYVAGAVAAAAVFSELSTVVVSGTASGSFAAALVAAHPGLRATIVAAPSQIDALRRIHPAHERVAHEAGGPLGPLPVTAEAVLLADVLHTLADSDAVHVLRQAAAGLGPGGRVLVFGDVLDVEVADEHDYEDDLIDFALHGGGARDQDAHHALFAAAGLRLVERTTIGWGYTLHTLTQRG</sequence>
<accession>A0A1Q4V394</accession>
<dbReference type="RefSeq" id="WP_073792606.1">
    <property type="nucleotide sequence ID" value="NZ_LFBV01000007.1"/>
</dbReference>
<dbReference type="InterPro" id="IPR013113">
    <property type="entry name" value="SIP_FAD-bd"/>
</dbReference>
<dbReference type="SUPFAM" id="SSF46785">
    <property type="entry name" value="Winged helix' DNA-binding domain"/>
    <property type="match status" value="1"/>
</dbReference>
<dbReference type="Pfam" id="PF08021">
    <property type="entry name" value="FAD_binding_9"/>
    <property type="match status" value="1"/>
</dbReference>
<keyword evidence="6" id="KW-1185">Reference proteome</keyword>
<evidence type="ECO:0000259" key="4">
    <source>
        <dbReference type="PROSITE" id="PS51384"/>
    </source>
</evidence>
<dbReference type="AlphaFoldDB" id="A0A1Q4V394"/>
<dbReference type="InterPro" id="IPR039261">
    <property type="entry name" value="FNR_nucleotide-bd"/>
</dbReference>
<dbReference type="Pfam" id="PF00891">
    <property type="entry name" value="Methyltransf_2"/>
    <property type="match status" value="1"/>
</dbReference>
<dbReference type="Proteomes" id="UP000186455">
    <property type="component" value="Unassembled WGS sequence"/>
</dbReference>
<dbReference type="InterPro" id="IPR007037">
    <property type="entry name" value="SIP_rossman_dom"/>
</dbReference>
<reference evidence="5 6" key="1">
    <citation type="submission" date="2015-06" db="EMBL/GenBank/DDBJ databases">
        <title>Cloning and characterization of the uncialamcin biosynthetic gene cluster.</title>
        <authorList>
            <person name="Yan X."/>
            <person name="Huang T."/>
            <person name="Ge H."/>
            <person name="Shen B."/>
        </authorList>
    </citation>
    <scope>NUCLEOTIDE SEQUENCE [LARGE SCALE GENOMIC DNA]</scope>
    <source>
        <strain evidence="5 6">DCA2648</strain>
    </source>
</reference>
<dbReference type="InterPro" id="IPR001077">
    <property type="entry name" value="COMT_C"/>
</dbReference>